<accession>A0ABQ9B8C4</accession>
<organism evidence="1 2">
    <name type="scientific">Salix suchowensis</name>
    <dbReference type="NCBI Taxonomy" id="1278906"/>
    <lineage>
        <taxon>Eukaryota</taxon>
        <taxon>Viridiplantae</taxon>
        <taxon>Streptophyta</taxon>
        <taxon>Embryophyta</taxon>
        <taxon>Tracheophyta</taxon>
        <taxon>Spermatophyta</taxon>
        <taxon>Magnoliopsida</taxon>
        <taxon>eudicotyledons</taxon>
        <taxon>Gunneridae</taxon>
        <taxon>Pentapetalae</taxon>
        <taxon>rosids</taxon>
        <taxon>fabids</taxon>
        <taxon>Malpighiales</taxon>
        <taxon>Salicaceae</taxon>
        <taxon>Saliceae</taxon>
        <taxon>Salix</taxon>
    </lineage>
</organism>
<keyword evidence="2" id="KW-1185">Reference proteome</keyword>
<reference evidence="1" key="2">
    <citation type="journal article" date="2023" name="Int. J. Mol. Sci.">
        <title>De Novo Assembly and Annotation of 11 Diverse Shrub Willow (Salix) Genomes Reveals Novel Gene Organization in Sex-Linked Regions.</title>
        <authorList>
            <person name="Hyden B."/>
            <person name="Feng K."/>
            <person name="Yates T.B."/>
            <person name="Jawdy S."/>
            <person name="Cereghino C."/>
            <person name="Smart L.B."/>
            <person name="Muchero W."/>
        </authorList>
    </citation>
    <scope>NUCLEOTIDE SEQUENCE</scope>
    <source>
        <tissue evidence="1">Shoot tip</tissue>
    </source>
</reference>
<gene>
    <name evidence="1" type="ORF">OIU77_000256</name>
</gene>
<evidence type="ECO:0008006" key="3">
    <source>
        <dbReference type="Google" id="ProtNLM"/>
    </source>
</evidence>
<dbReference type="EMBL" id="JAPFFI010000010">
    <property type="protein sequence ID" value="KAJ6375239.1"/>
    <property type="molecule type" value="Genomic_DNA"/>
</dbReference>
<sequence>MASLQEGLELSNWRFVSNASDGEAARIIVGWDPMWYDAQCLHNSKQWVTFRVVSVDQSLDINISFIYGLNTAAARQEVWNYIRRYHGAFQSRPWILMGDFNATLKVTDSEGGDRHWGGQKLDFGHCLHQAELHSIPYKGIKYTWHNCQELNNQILKKLDWVISNTTFTGKWPEAYAQFLPRSVSDHSSILLHIKRDQYQPRPRFKFLNLWTEREDFLPHIERIWHQHAHGGSWGLKLHGTMPKLCLIKTRCLMS</sequence>
<evidence type="ECO:0000313" key="1">
    <source>
        <dbReference type="EMBL" id="KAJ6375239.1"/>
    </source>
</evidence>
<dbReference type="PANTHER" id="PTHR33710:SF13">
    <property type="entry name" value="ENDONUCLEASE_EXONUCLEASE_PHOSPHATASE FAMILY PROTEIN"/>
    <property type="match status" value="1"/>
</dbReference>
<dbReference type="InterPro" id="IPR036691">
    <property type="entry name" value="Endo/exonu/phosph_ase_sf"/>
</dbReference>
<reference evidence="1" key="1">
    <citation type="submission" date="2022-10" db="EMBL/GenBank/DDBJ databases">
        <authorList>
            <person name="Hyden B.L."/>
            <person name="Feng K."/>
            <person name="Yates T."/>
            <person name="Jawdy S."/>
            <person name="Smart L.B."/>
            <person name="Muchero W."/>
        </authorList>
    </citation>
    <scope>NUCLEOTIDE SEQUENCE</scope>
    <source>
        <tissue evidence="1">Shoot tip</tissue>
    </source>
</reference>
<dbReference type="SUPFAM" id="SSF56219">
    <property type="entry name" value="DNase I-like"/>
    <property type="match status" value="1"/>
</dbReference>
<comment type="caution">
    <text evidence="1">The sequence shown here is derived from an EMBL/GenBank/DDBJ whole genome shotgun (WGS) entry which is preliminary data.</text>
</comment>
<protein>
    <recommendedName>
        <fullName evidence="3">Endonuclease/exonuclease/phosphatase domain-containing protein</fullName>
    </recommendedName>
</protein>
<dbReference type="PANTHER" id="PTHR33710">
    <property type="entry name" value="BNAC02G09200D PROTEIN"/>
    <property type="match status" value="1"/>
</dbReference>
<dbReference type="Proteomes" id="UP001141253">
    <property type="component" value="Chromosome 12"/>
</dbReference>
<name>A0ABQ9B8C4_9ROSI</name>
<proteinExistence type="predicted"/>
<evidence type="ECO:0000313" key="2">
    <source>
        <dbReference type="Proteomes" id="UP001141253"/>
    </source>
</evidence>
<dbReference type="Gene3D" id="3.60.10.10">
    <property type="entry name" value="Endonuclease/exonuclease/phosphatase"/>
    <property type="match status" value="1"/>
</dbReference>